<dbReference type="EMBL" id="QGNW01002242">
    <property type="protein sequence ID" value="RVW22257.1"/>
    <property type="molecule type" value="Genomic_DNA"/>
</dbReference>
<proteinExistence type="predicted"/>
<dbReference type="GO" id="GO:0004565">
    <property type="term" value="F:beta-galactosidase activity"/>
    <property type="evidence" value="ECO:0007669"/>
    <property type="project" value="UniProtKB-EC"/>
</dbReference>
<dbReference type="InterPro" id="IPR014718">
    <property type="entry name" value="GH-type_carb-bd"/>
</dbReference>
<dbReference type="Gene3D" id="2.70.98.10">
    <property type="match status" value="2"/>
</dbReference>
<comment type="catalytic activity">
    <reaction evidence="1">
        <text>Hydrolysis of terminal non-reducing beta-D-galactose residues in beta-D-galactosides.</text>
        <dbReference type="EC" id="3.2.1.23"/>
    </reaction>
</comment>
<reference evidence="7 8" key="1">
    <citation type="journal article" date="2018" name="PLoS Genet.">
        <title>Population sequencing reveals clonal diversity and ancestral inbreeding in the grapevine cultivar Chardonnay.</title>
        <authorList>
            <person name="Roach M.J."/>
            <person name="Johnson D.L."/>
            <person name="Bohlmann J."/>
            <person name="van Vuuren H.J."/>
            <person name="Jones S.J."/>
            <person name="Pretorius I.S."/>
            <person name="Schmidt S.A."/>
            <person name="Borneman A.R."/>
        </authorList>
    </citation>
    <scope>NUCLEOTIDE SEQUENCE [LARGE SCALE GENOMIC DNA]</scope>
    <source>
        <strain evidence="8">cv. Chardonnay</strain>
        <tissue evidence="7">Leaf</tissue>
    </source>
</reference>
<dbReference type="InterPro" id="IPR017853">
    <property type="entry name" value="GH"/>
</dbReference>
<dbReference type="GO" id="GO:0005975">
    <property type="term" value="P:carbohydrate metabolic process"/>
    <property type="evidence" value="ECO:0007669"/>
    <property type="project" value="InterPro"/>
</dbReference>
<dbReference type="InterPro" id="IPR036156">
    <property type="entry name" value="Beta-gal/glucu_dom_sf"/>
</dbReference>
<protein>
    <recommendedName>
        <fullName evidence="2">beta-galactosidase</fullName>
        <ecNumber evidence="2">3.2.1.23</ecNumber>
    </recommendedName>
</protein>
<accession>A0A438CGB7</accession>
<dbReference type="Gene3D" id="2.60.40.10">
    <property type="entry name" value="Immunoglobulins"/>
    <property type="match status" value="1"/>
</dbReference>
<feature type="domain" description="Beta galactosidase small chain/" evidence="6">
    <location>
        <begin position="660"/>
        <end position="985"/>
    </location>
</feature>
<name>A0A438CGB7_VITVI</name>
<dbReference type="InterPro" id="IPR032312">
    <property type="entry name" value="LacZ_4"/>
</dbReference>
<dbReference type="InterPro" id="IPR013783">
    <property type="entry name" value="Ig-like_fold"/>
</dbReference>
<dbReference type="Pfam" id="PF16353">
    <property type="entry name" value="LacZ_4"/>
    <property type="match status" value="1"/>
</dbReference>
<comment type="caution">
    <text evidence="7">The sequence shown here is derived from an EMBL/GenBank/DDBJ whole genome shotgun (WGS) entry which is preliminary data.</text>
</comment>
<evidence type="ECO:0000313" key="8">
    <source>
        <dbReference type="Proteomes" id="UP000288805"/>
    </source>
</evidence>
<dbReference type="InterPro" id="IPR011013">
    <property type="entry name" value="Gal_mutarotase_sf_dom"/>
</dbReference>
<dbReference type="InterPro" id="IPR050347">
    <property type="entry name" value="Bact_Beta-galactosidase"/>
</dbReference>
<dbReference type="AlphaFoldDB" id="A0A438CGB7"/>
<dbReference type="Pfam" id="PF13966">
    <property type="entry name" value="zf-RVT"/>
    <property type="match status" value="1"/>
</dbReference>
<dbReference type="FunFam" id="2.60.40.10:FF:001658">
    <property type="entry name" value="Glycoside hydrolase family 2 protein"/>
    <property type="match status" value="1"/>
</dbReference>
<dbReference type="Pfam" id="PF02836">
    <property type="entry name" value="Glyco_hydro_2_C"/>
    <property type="match status" value="1"/>
</dbReference>
<keyword evidence="5" id="KW-0732">Signal</keyword>
<dbReference type="Proteomes" id="UP000288805">
    <property type="component" value="Unassembled WGS sequence"/>
</dbReference>
<gene>
    <name evidence="7" type="primary">lacZ_0</name>
    <name evidence="7" type="ORF">CK203_099400</name>
</gene>
<dbReference type="SMART" id="SM01038">
    <property type="entry name" value="Bgal_small_N"/>
    <property type="match status" value="1"/>
</dbReference>
<evidence type="ECO:0000256" key="1">
    <source>
        <dbReference type="ARBA" id="ARBA00001412"/>
    </source>
</evidence>
<dbReference type="SUPFAM" id="SSF51445">
    <property type="entry name" value="(Trans)glycosidases"/>
    <property type="match status" value="1"/>
</dbReference>
<dbReference type="GO" id="GO:0009341">
    <property type="term" value="C:beta-galactosidase complex"/>
    <property type="evidence" value="ECO:0007669"/>
    <property type="project" value="InterPro"/>
</dbReference>
<keyword evidence="3" id="KW-0378">Hydrolase</keyword>
<evidence type="ECO:0000256" key="3">
    <source>
        <dbReference type="ARBA" id="ARBA00022801"/>
    </source>
</evidence>
<evidence type="ECO:0000256" key="4">
    <source>
        <dbReference type="ARBA" id="ARBA00023295"/>
    </source>
</evidence>
<dbReference type="InterPro" id="IPR006103">
    <property type="entry name" value="Glyco_hydro_2_cat"/>
</dbReference>
<dbReference type="InterPro" id="IPR004199">
    <property type="entry name" value="B-gal_small/dom_5"/>
</dbReference>
<dbReference type="Pfam" id="PF02929">
    <property type="entry name" value="Bgal_small_N"/>
    <property type="match status" value="2"/>
</dbReference>
<dbReference type="GO" id="GO:0030246">
    <property type="term" value="F:carbohydrate binding"/>
    <property type="evidence" value="ECO:0007669"/>
    <property type="project" value="InterPro"/>
</dbReference>
<dbReference type="InterPro" id="IPR026960">
    <property type="entry name" value="RVT-Znf"/>
</dbReference>
<dbReference type="SUPFAM" id="SSF74650">
    <property type="entry name" value="Galactose mutarotase-like"/>
    <property type="match status" value="2"/>
</dbReference>
<dbReference type="SUPFAM" id="SSF49303">
    <property type="entry name" value="beta-Galactosidase/glucuronidase domain"/>
    <property type="match status" value="1"/>
</dbReference>
<evidence type="ECO:0000259" key="6">
    <source>
        <dbReference type="SMART" id="SM01038"/>
    </source>
</evidence>
<feature type="signal peptide" evidence="5">
    <location>
        <begin position="1"/>
        <end position="26"/>
    </location>
</feature>
<evidence type="ECO:0000313" key="7">
    <source>
        <dbReference type="EMBL" id="RVW22257.1"/>
    </source>
</evidence>
<evidence type="ECO:0000256" key="5">
    <source>
        <dbReference type="SAM" id="SignalP"/>
    </source>
</evidence>
<sequence length="1003" mass="114272">MTLIRSTLSSMAIYLMSLLRIPRAVSLRLEKIQRDFLWGGGALEKKPHLVKWDTMCLDKSKGGLGVRRLSILNRALLCKWNWRFANERDNLWRRVISRKFGEEEGGWYSKRVGFSVGNGRRVKFWKDNWCGNSTLCNSFPSLYAFASNKEAWIEEMWDHSGGEGVWSPRFSRPFNDWEVDEVERLLVIIRGRRLNPLAEDCLLWKETKDGIFSVKSLYSILDSRRGVQLPINIIWNPCVPTKVCFFAWEAFWGKVLTLDQLKKRGRCLANRCFLCYKEEESIDHILIQCSKARVLWELLFALFGVSWVLPYSVRDTLSGWSGFNMGKKRRKVWMAAPSCIFWVVWKERNRIAFDNEELSTNRLKNSFVCNLWVWSKSVVNEGPLSLLGFFDWLGASPCNSSFLKLSLYLIRASAFSLIKVRFNLFMKLFVYFDQIVLEICRERANVTTFVIFLKLSHNDVTRRLKNFALSIQGLLKVGADGAKHWAYGGDFGDIPNDLNFCLNGITWPDRTLHPAVHEVKYVYQPIKISLSESTLKITNTHFYETTKAMEFSWTVCGDGCKLGSGTLSLPIIEPQSSYSIEFESGPWYSLWASSSAEEHFLTITAKLLQPTRWVEAGHVISSTQILLPAKREFVPHVIKNKDAPVPGEILGNTIRFYQQNVWEIQFNAQTGTIESWKVGGVTVMNKGIFPCFWRAPTDNDNGGGAKSYVSKWKAAHLDNLSFITESCSVQNITDHPVKLAVVYLGIPKGEENSLSRSENPKVLLKVDITYTVYGSGDIIMECNVHPCSDLPPLPRVGVEFQLEKTIDQIKWYGKGPFECYPDRKAAAHVGVYEQNVGDMHVPYIVPVECSGRADVRWVTFQNKDGFGIYASVYGSSPPMQMNASYYSTAELERATHKEELIKGDDIEDILPLIDVEFIINPYAATVYLLCPTGLQTTQSTHLECHTEVHLDHKHMGLGGDDSWSPCVHEKYLIPAVPYSFSIRLSPITAAITGYDIYKSQLQN</sequence>
<feature type="chain" id="PRO_5019113987" description="beta-galactosidase" evidence="5">
    <location>
        <begin position="27"/>
        <end position="1003"/>
    </location>
</feature>
<dbReference type="Gene3D" id="3.20.20.80">
    <property type="entry name" value="Glycosidases"/>
    <property type="match status" value="1"/>
</dbReference>
<dbReference type="EC" id="3.2.1.23" evidence="2"/>
<dbReference type="PANTHER" id="PTHR46323:SF2">
    <property type="entry name" value="BETA-GALACTOSIDASE"/>
    <property type="match status" value="1"/>
</dbReference>
<organism evidence="7 8">
    <name type="scientific">Vitis vinifera</name>
    <name type="common">Grape</name>
    <dbReference type="NCBI Taxonomy" id="29760"/>
    <lineage>
        <taxon>Eukaryota</taxon>
        <taxon>Viridiplantae</taxon>
        <taxon>Streptophyta</taxon>
        <taxon>Embryophyta</taxon>
        <taxon>Tracheophyta</taxon>
        <taxon>Spermatophyta</taxon>
        <taxon>Magnoliopsida</taxon>
        <taxon>eudicotyledons</taxon>
        <taxon>Gunneridae</taxon>
        <taxon>Pentapetalae</taxon>
        <taxon>rosids</taxon>
        <taxon>Vitales</taxon>
        <taxon>Vitaceae</taxon>
        <taxon>Viteae</taxon>
        <taxon>Vitis</taxon>
    </lineage>
</organism>
<evidence type="ECO:0000256" key="2">
    <source>
        <dbReference type="ARBA" id="ARBA00012756"/>
    </source>
</evidence>
<keyword evidence="4" id="KW-0326">Glycosidase</keyword>
<dbReference type="PANTHER" id="PTHR46323">
    <property type="entry name" value="BETA-GALACTOSIDASE"/>
    <property type="match status" value="1"/>
</dbReference>